<dbReference type="Pfam" id="PF13545">
    <property type="entry name" value="HTH_Crp_2"/>
    <property type="match status" value="1"/>
</dbReference>
<dbReference type="Gene3D" id="2.60.120.10">
    <property type="entry name" value="Jelly Rolls"/>
    <property type="match status" value="1"/>
</dbReference>
<dbReference type="InterPro" id="IPR014710">
    <property type="entry name" value="RmlC-like_jellyroll"/>
</dbReference>
<protein>
    <recommendedName>
        <fullName evidence="8">Crp/Fnr family transcriptional regulator</fullName>
    </recommendedName>
</protein>
<sequence>MVLFQGGAIIQKKIKEDMLFPGLKSETKEKLLQWGRMKSYGKKEIIFLDRQNEEKIYILLEGYAALYKVNKNMERKIIFILGPGDILNEEVLENTIVSTNSIALEETKLLLFTKKQWLELMEQDFSLVTWTYNEMAMKIRRLCHQLGNTTNAMRLNQQVAAKLWKLAKDYGIRTEAGIQIPFDMTISFLADMVGSKRETVSRVIKNYAQQGLVSMRQNRCIIYNMERLKKITMEYIAASYE</sequence>
<dbReference type="InterPro" id="IPR018490">
    <property type="entry name" value="cNMP-bd_dom_sf"/>
</dbReference>
<keyword evidence="3" id="KW-0804">Transcription</keyword>
<dbReference type="OrthoDB" id="1706474at2"/>
<evidence type="ECO:0000313" key="7">
    <source>
        <dbReference type="Proteomes" id="UP000054874"/>
    </source>
</evidence>
<dbReference type="SUPFAM" id="SSF51206">
    <property type="entry name" value="cAMP-binding domain-like"/>
    <property type="match status" value="1"/>
</dbReference>
<reference evidence="6 7" key="1">
    <citation type="submission" date="2015-11" db="EMBL/GenBank/DDBJ databases">
        <title>Butyribacter intestini gen. nov., sp. nov., a butyric acid-producing bacterium of the family Lachnospiraceae isolated from the human faeces.</title>
        <authorList>
            <person name="Zou Y."/>
            <person name="Xue W."/>
            <person name="Luo G."/>
            <person name="Lv M."/>
        </authorList>
    </citation>
    <scope>NUCLEOTIDE SEQUENCE [LARGE SCALE GENOMIC DNA]</scope>
    <source>
        <strain evidence="6 7">ACET-33324</strain>
    </source>
</reference>
<dbReference type="InterPro" id="IPR036388">
    <property type="entry name" value="WH-like_DNA-bd_sf"/>
</dbReference>
<evidence type="ECO:0008006" key="8">
    <source>
        <dbReference type="Google" id="ProtNLM"/>
    </source>
</evidence>
<evidence type="ECO:0000256" key="2">
    <source>
        <dbReference type="ARBA" id="ARBA00023125"/>
    </source>
</evidence>
<keyword evidence="7" id="KW-1185">Reference proteome</keyword>
<dbReference type="GO" id="GO:0006355">
    <property type="term" value="P:regulation of DNA-templated transcription"/>
    <property type="evidence" value="ECO:0007669"/>
    <property type="project" value="InterPro"/>
</dbReference>
<gene>
    <name evidence="6" type="ORF">ASU35_03180</name>
</gene>
<dbReference type="GO" id="GO:0003677">
    <property type="term" value="F:DNA binding"/>
    <property type="evidence" value="ECO:0007669"/>
    <property type="project" value="UniProtKB-KW"/>
</dbReference>
<organism evidence="6 7">
    <name type="scientific">Acetivibrio ethanolgignens</name>
    <dbReference type="NCBI Taxonomy" id="290052"/>
    <lineage>
        <taxon>Bacteria</taxon>
        <taxon>Bacillati</taxon>
        <taxon>Bacillota</taxon>
        <taxon>Clostridia</taxon>
        <taxon>Eubacteriales</taxon>
        <taxon>Oscillospiraceae</taxon>
        <taxon>Acetivibrio</taxon>
    </lineage>
</organism>
<dbReference type="EMBL" id="LNAM01000186">
    <property type="protein sequence ID" value="KSV58053.1"/>
    <property type="molecule type" value="Genomic_DNA"/>
</dbReference>
<evidence type="ECO:0000256" key="1">
    <source>
        <dbReference type="ARBA" id="ARBA00023015"/>
    </source>
</evidence>
<name>A0A0V8QBW1_9FIRM</name>
<dbReference type="InterPro" id="IPR036390">
    <property type="entry name" value="WH_DNA-bd_sf"/>
</dbReference>
<dbReference type="Proteomes" id="UP000054874">
    <property type="component" value="Unassembled WGS sequence"/>
</dbReference>
<evidence type="ECO:0000259" key="4">
    <source>
        <dbReference type="PROSITE" id="PS50042"/>
    </source>
</evidence>
<feature type="domain" description="HTH crp-type" evidence="5">
    <location>
        <begin position="153"/>
        <end position="226"/>
    </location>
</feature>
<proteinExistence type="predicted"/>
<dbReference type="InterPro" id="IPR012318">
    <property type="entry name" value="HTH_CRP"/>
</dbReference>
<keyword evidence="2" id="KW-0238">DNA-binding</keyword>
<dbReference type="CDD" id="cd00038">
    <property type="entry name" value="CAP_ED"/>
    <property type="match status" value="1"/>
</dbReference>
<evidence type="ECO:0000313" key="6">
    <source>
        <dbReference type="EMBL" id="KSV58053.1"/>
    </source>
</evidence>
<dbReference type="PROSITE" id="PS50042">
    <property type="entry name" value="CNMP_BINDING_3"/>
    <property type="match status" value="1"/>
</dbReference>
<dbReference type="PROSITE" id="PS51063">
    <property type="entry name" value="HTH_CRP_2"/>
    <property type="match status" value="1"/>
</dbReference>
<keyword evidence="1" id="KW-0805">Transcription regulation</keyword>
<evidence type="ECO:0000256" key="3">
    <source>
        <dbReference type="ARBA" id="ARBA00023163"/>
    </source>
</evidence>
<dbReference type="SMART" id="SM00419">
    <property type="entry name" value="HTH_CRP"/>
    <property type="match status" value="1"/>
</dbReference>
<comment type="caution">
    <text evidence="6">The sequence shown here is derived from an EMBL/GenBank/DDBJ whole genome shotgun (WGS) entry which is preliminary data.</text>
</comment>
<dbReference type="RefSeq" id="WP_083504327.1">
    <property type="nucleotide sequence ID" value="NZ_CABMMD010000186.1"/>
</dbReference>
<dbReference type="STRING" id="290052.ASU35_03180"/>
<evidence type="ECO:0000259" key="5">
    <source>
        <dbReference type="PROSITE" id="PS51063"/>
    </source>
</evidence>
<dbReference type="InterPro" id="IPR000595">
    <property type="entry name" value="cNMP-bd_dom"/>
</dbReference>
<feature type="domain" description="Cyclic nucleotide-binding" evidence="4">
    <location>
        <begin position="19"/>
        <end position="138"/>
    </location>
</feature>
<dbReference type="SMART" id="SM00100">
    <property type="entry name" value="cNMP"/>
    <property type="match status" value="1"/>
</dbReference>
<accession>A0A0V8QBW1</accession>
<dbReference type="AlphaFoldDB" id="A0A0V8QBW1"/>
<dbReference type="SUPFAM" id="SSF46785">
    <property type="entry name" value="Winged helix' DNA-binding domain"/>
    <property type="match status" value="1"/>
</dbReference>
<dbReference type="Pfam" id="PF00027">
    <property type="entry name" value="cNMP_binding"/>
    <property type="match status" value="1"/>
</dbReference>
<dbReference type="Gene3D" id="1.10.10.10">
    <property type="entry name" value="Winged helix-like DNA-binding domain superfamily/Winged helix DNA-binding domain"/>
    <property type="match status" value="1"/>
</dbReference>